<comment type="caution">
    <text evidence="7">The sequence shown here is derived from an EMBL/GenBank/DDBJ whole genome shotgun (WGS) entry which is preliminary data.</text>
</comment>
<keyword evidence="1" id="KW-0805">Transcription regulation</keyword>
<evidence type="ECO:0000313" key="8">
    <source>
        <dbReference type="Proteomes" id="UP001223144"/>
    </source>
</evidence>
<dbReference type="PANTHER" id="PTHR30055">
    <property type="entry name" value="HTH-TYPE TRANSCRIPTIONAL REGULATOR RUTR"/>
    <property type="match status" value="1"/>
</dbReference>
<evidence type="ECO:0000256" key="2">
    <source>
        <dbReference type="ARBA" id="ARBA00023125"/>
    </source>
</evidence>
<keyword evidence="8" id="KW-1185">Reference proteome</keyword>
<evidence type="ECO:0000313" key="7">
    <source>
        <dbReference type="EMBL" id="MDH2391452.1"/>
    </source>
</evidence>
<protein>
    <submittedName>
        <fullName evidence="7">TetR/AcrR family transcriptional regulator</fullName>
    </submittedName>
</protein>
<feature type="region of interest" description="Disordered" evidence="5">
    <location>
        <begin position="1"/>
        <end position="34"/>
    </location>
</feature>
<dbReference type="Pfam" id="PF00440">
    <property type="entry name" value="TetR_N"/>
    <property type="match status" value="1"/>
</dbReference>
<dbReference type="PROSITE" id="PS50977">
    <property type="entry name" value="HTH_TETR_2"/>
    <property type="match status" value="1"/>
</dbReference>
<dbReference type="InterPro" id="IPR009057">
    <property type="entry name" value="Homeodomain-like_sf"/>
</dbReference>
<dbReference type="InterPro" id="IPR001647">
    <property type="entry name" value="HTH_TetR"/>
</dbReference>
<gene>
    <name evidence="7" type="ORF">QCN29_22260</name>
</gene>
<keyword evidence="3" id="KW-0804">Transcription</keyword>
<feature type="DNA-binding region" description="H-T-H motif" evidence="4">
    <location>
        <begin position="58"/>
        <end position="77"/>
    </location>
</feature>
<evidence type="ECO:0000259" key="6">
    <source>
        <dbReference type="PROSITE" id="PS50977"/>
    </source>
</evidence>
<keyword evidence="2 4" id="KW-0238">DNA-binding</keyword>
<sequence length="227" mass="25207">MAEVDAEAGGRTAGRDTGTARAAAARRGDGRTERGRRTRLRIVDALLELVDEGVTEFPADLVAERAGVSRRLVFHHFADMPELVDAAVSRRLEQLAEQIRPLPEEGSREVRVAALAEQRARILEWITPTRLTMLRIEDPSPRVRQAAEEIFADGRRRIAEIFAEELGRLAEDPRALLLDGLDAVTTWGAWHHWRSTGKTPAQARRVMEQTVLSLLAAADREPGAARD</sequence>
<evidence type="ECO:0000256" key="3">
    <source>
        <dbReference type="ARBA" id="ARBA00023163"/>
    </source>
</evidence>
<evidence type="ECO:0000256" key="1">
    <source>
        <dbReference type="ARBA" id="ARBA00023015"/>
    </source>
</evidence>
<dbReference type="EMBL" id="JARWBG010000027">
    <property type="protein sequence ID" value="MDH2391452.1"/>
    <property type="molecule type" value="Genomic_DNA"/>
</dbReference>
<dbReference type="SUPFAM" id="SSF46689">
    <property type="entry name" value="Homeodomain-like"/>
    <property type="match status" value="1"/>
</dbReference>
<organism evidence="7 8">
    <name type="scientific">Streptomyces chengmaiensis</name>
    <dbReference type="NCBI Taxonomy" id="3040919"/>
    <lineage>
        <taxon>Bacteria</taxon>
        <taxon>Bacillati</taxon>
        <taxon>Actinomycetota</taxon>
        <taxon>Actinomycetes</taxon>
        <taxon>Kitasatosporales</taxon>
        <taxon>Streptomycetaceae</taxon>
        <taxon>Streptomyces</taxon>
    </lineage>
</organism>
<dbReference type="Gene3D" id="1.10.357.10">
    <property type="entry name" value="Tetracycline Repressor, domain 2"/>
    <property type="match status" value="1"/>
</dbReference>
<accession>A0ABT6HRV5</accession>
<feature type="compositionally biased region" description="Low complexity" evidence="5">
    <location>
        <begin position="7"/>
        <end position="25"/>
    </location>
</feature>
<name>A0ABT6HRV5_9ACTN</name>
<reference evidence="7 8" key="1">
    <citation type="submission" date="2023-04" db="EMBL/GenBank/DDBJ databases">
        <title>Streptomyces chengmaiensis sp. nov. isolated from the stem of mangrove plant in Hainan.</title>
        <authorList>
            <person name="Huang X."/>
            <person name="Zhou S."/>
            <person name="Chu X."/>
            <person name="Xie Y."/>
            <person name="Lin Y."/>
        </authorList>
    </citation>
    <scope>NUCLEOTIDE SEQUENCE [LARGE SCALE GENOMIC DNA]</scope>
    <source>
        <strain evidence="7 8">HNM0663</strain>
    </source>
</reference>
<dbReference type="Proteomes" id="UP001223144">
    <property type="component" value="Unassembled WGS sequence"/>
</dbReference>
<dbReference type="RefSeq" id="WP_279930286.1">
    <property type="nucleotide sequence ID" value="NZ_JARWBG010000027.1"/>
</dbReference>
<evidence type="ECO:0000256" key="5">
    <source>
        <dbReference type="SAM" id="MobiDB-lite"/>
    </source>
</evidence>
<feature type="domain" description="HTH tetR-type" evidence="6">
    <location>
        <begin position="36"/>
        <end position="95"/>
    </location>
</feature>
<proteinExistence type="predicted"/>
<dbReference type="InterPro" id="IPR050109">
    <property type="entry name" value="HTH-type_TetR-like_transc_reg"/>
</dbReference>
<evidence type="ECO:0000256" key="4">
    <source>
        <dbReference type="PROSITE-ProRule" id="PRU00335"/>
    </source>
</evidence>
<dbReference type="PANTHER" id="PTHR30055:SF234">
    <property type="entry name" value="HTH-TYPE TRANSCRIPTIONAL REGULATOR BETI"/>
    <property type="match status" value="1"/>
</dbReference>